<dbReference type="STRING" id="930131.SAMN05216389_101106"/>
<gene>
    <name evidence="1" type="ORF">SAMN05216389_101106</name>
</gene>
<organism evidence="1 2">
    <name type="scientific">Oceanobacillus limi</name>
    <dbReference type="NCBI Taxonomy" id="930131"/>
    <lineage>
        <taxon>Bacteria</taxon>
        <taxon>Bacillati</taxon>
        <taxon>Bacillota</taxon>
        <taxon>Bacilli</taxon>
        <taxon>Bacillales</taxon>
        <taxon>Bacillaceae</taxon>
        <taxon>Oceanobacillus</taxon>
    </lineage>
</organism>
<accession>A0A1H9Y248</accession>
<sequence>MTTPKDLSGLWGRGFYIHQHEACKFHDKLSEYCVTIYGGEENESNKGEEQWINYFLIS</sequence>
<dbReference type="Proteomes" id="UP000198618">
    <property type="component" value="Unassembled WGS sequence"/>
</dbReference>
<evidence type="ECO:0000313" key="1">
    <source>
        <dbReference type="EMBL" id="SES62369.1"/>
    </source>
</evidence>
<reference evidence="1 2" key="1">
    <citation type="submission" date="2016-10" db="EMBL/GenBank/DDBJ databases">
        <authorList>
            <person name="de Groot N.N."/>
        </authorList>
    </citation>
    <scope>NUCLEOTIDE SEQUENCE [LARGE SCALE GENOMIC DNA]</scope>
    <source>
        <strain evidence="1 2">IBRC-M 10780</strain>
    </source>
</reference>
<keyword evidence="2" id="KW-1185">Reference proteome</keyword>
<name>A0A1H9Y248_9BACI</name>
<evidence type="ECO:0000313" key="2">
    <source>
        <dbReference type="Proteomes" id="UP000198618"/>
    </source>
</evidence>
<dbReference type="AlphaFoldDB" id="A0A1H9Y248"/>
<proteinExistence type="predicted"/>
<protein>
    <submittedName>
        <fullName evidence="1">Uncharacterized protein</fullName>
    </submittedName>
</protein>
<dbReference type="EMBL" id="FOHE01000001">
    <property type="protein sequence ID" value="SES62369.1"/>
    <property type="molecule type" value="Genomic_DNA"/>
</dbReference>